<dbReference type="GO" id="GO:0031505">
    <property type="term" value="P:fungal-type cell wall organization"/>
    <property type="evidence" value="ECO:0007669"/>
    <property type="project" value="TreeGrafter"/>
</dbReference>
<evidence type="ECO:0000313" key="3">
    <source>
        <dbReference type="Proteomes" id="UP000242877"/>
    </source>
</evidence>
<dbReference type="PANTHER" id="PTHR28019:SF3">
    <property type="entry name" value="INTEGRAL MEMBRANE PROTEIN (AFU_ORTHOLOGUE AFUA_6G07470)"/>
    <property type="match status" value="1"/>
</dbReference>
<dbReference type="Pfam" id="PF06687">
    <property type="entry name" value="SUR7"/>
    <property type="match status" value="1"/>
</dbReference>
<dbReference type="Proteomes" id="UP000242877">
    <property type="component" value="Unassembled WGS sequence"/>
</dbReference>
<gene>
    <name evidence="2" type="ORF">AAP_03433</name>
</gene>
<dbReference type="InterPro" id="IPR009571">
    <property type="entry name" value="SUR7/Rim9-like_fungi"/>
</dbReference>
<feature type="transmembrane region" description="Helical" evidence="1">
    <location>
        <begin position="221"/>
        <end position="241"/>
    </location>
</feature>
<keyword evidence="1" id="KW-0472">Membrane</keyword>
<organism evidence="2 3">
    <name type="scientific">Ascosphaera apis ARSEF 7405</name>
    <dbReference type="NCBI Taxonomy" id="392613"/>
    <lineage>
        <taxon>Eukaryota</taxon>
        <taxon>Fungi</taxon>
        <taxon>Dikarya</taxon>
        <taxon>Ascomycota</taxon>
        <taxon>Pezizomycotina</taxon>
        <taxon>Eurotiomycetes</taxon>
        <taxon>Eurotiomycetidae</taxon>
        <taxon>Onygenales</taxon>
        <taxon>Ascosphaeraceae</taxon>
        <taxon>Ascosphaera</taxon>
    </lineage>
</organism>
<feature type="transmembrane region" description="Helical" evidence="1">
    <location>
        <begin position="173"/>
        <end position="200"/>
    </location>
</feature>
<evidence type="ECO:0000313" key="2">
    <source>
        <dbReference type="EMBL" id="KZZ91263.1"/>
    </source>
</evidence>
<keyword evidence="1" id="KW-1133">Transmembrane helix</keyword>
<name>A0A162IBX2_9EURO</name>
<feature type="transmembrane region" description="Helical" evidence="1">
    <location>
        <begin position="12"/>
        <end position="30"/>
    </location>
</feature>
<dbReference type="PANTHER" id="PTHR28019">
    <property type="entry name" value="CELL MEMBRANE PROTEIN YLR413W-RELATED"/>
    <property type="match status" value="1"/>
</dbReference>
<evidence type="ECO:0000256" key="1">
    <source>
        <dbReference type="SAM" id="Phobius"/>
    </source>
</evidence>
<keyword evidence="3" id="KW-1185">Reference proteome</keyword>
<accession>A0A162IBX2</accession>
<dbReference type="VEuPathDB" id="FungiDB:AAP_03433"/>
<feature type="transmembrane region" description="Helical" evidence="1">
    <location>
        <begin position="143"/>
        <end position="167"/>
    </location>
</feature>
<dbReference type="EMBL" id="AZGZ01000014">
    <property type="protein sequence ID" value="KZZ91263.1"/>
    <property type="molecule type" value="Genomic_DNA"/>
</dbReference>
<sequence>MGKAGRCACIFLPYLLGVGALICLVLVFLGDRYKTDTLQKIWFMRVDASQLKTNIENSDLAKFAEALGKSAGDIKDWYTIGLWNQCHGSFKNGEMVTEGCSDPHIKYWFDPKKEFNLGDIPVDELYSDKLKNALDTYHKASNALYYIFIIAFVTTIVEILAGIGAIFSRWGSFFTTLVSLVAGVFTIVLAVYVSVMFPIISGAINHDLKDVDIKSNIGKRVLACLWLAAVFAFVSFIFWLMSICCCSGRSPYGHKDTRRSLDDEKPSSYTYDRVGPFGGHVSNGSQSAVPLTSMAANDGATAYEPYRHA</sequence>
<proteinExistence type="predicted"/>
<dbReference type="OrthoDB" id="4480814at2759"/>
<dbReference type="AlphaFoldDB" id="A0A162IBX2"/>
<keyword evidence="1" id="KW-0812">Transmembrane</keyword>
<dbReference type="GO" id="GO:0005886">
    <property type="term" value="C:plasma membrane"/>
    <property type="evidence" value="ECO:0007669"/>
    <property type="project" value="InterPro"/>
</dbReference>
<reference evidence="2 3" key="1">
    <citation type="journal article" date="2016" name="Genome Biol. Evol.">
        <title>Divergent and convergent evolution of fungal pathogenicity.</title>
        <authorList>
            <person name="Shang Y."/>
            <person name="Xiao G."/>
            <person name="Zheng P."/>
            <person name="Cen K."/>
            <person name="Zhan S."/>
            <person name="Wang C."/>
        </authorList>
    </citation>
    <scope>NUCLEOTIDE SEQUENCE [LARGE SCALE GENOMIC DNA]</scope>
    <source>
        <strain evidence="2 3">ARSEF 7405</strain>
    </source>
</reference>
<comment type="caution">
    <text evidence="2">The sequence shown here is derived from an EMBL/GenBank/DDBJ whole genome shotgun (WGS) entry which is preliminary data.</text>
</comment>
<dbReference type="GO" id="GO:0051285">
    <property type="term" value="C:cell cortex of cell tip"/>
    <property type="evidence" value="ECO:0007669"/>
    <property type="project" value="TreeGrafter"/>
</dbReference>
<protein>
    <submittedName>
        <fullName evidence="2">Integral membrane protein</fullName>
    </submittedName>
</protein>
<dbReference type="InterPro" id="IPR052413">
    <property type="entry name" value="SUR7_domain"/>
</dbReference>